<dbReference type="EMBL" id="CP095848">
    <property type="protein sequence ID" value="UPL48525.1"/>
    <property type="molecule type" value="Genomic_DNA"/>
</dbReference>
<gene>
    <name evidence="1" type="ORF">MWH26_15195</name>
</gene>
<protein>
    <submittedName>
        <fullName evidence="1">Uncharacterized protein</fullName>
    </submittedName>
</protein>
<proteinExistence type="predicted"/>
<sequence>MIDKSRSVTAQQEPIVWTGDLSDDCLARWCGLLLRAEWMEEEYWWWCVYDMQAENEPQIASSNDYEGEWTSGEQARAEAENVARRYLAAMV</sequence>
<reference evidence="1 2" key="1">
    <citation type="submission" date="2022-04" db="EMBL/GenBank/DDBJ databases">
        <title>Hymenobacter sp. isolated from the air.</title>
        <authorList>
            <person name="Won M."/>
            <person name="Lee C.-M."/>
            <person name="Woen H.-Y."/>
            <person name="Kwon S.-W."/>
        </authorList>
    </citation>
    <scope>NUCLEOTIDE SEQUENCE [LARGE SCALE GENOMIC DNA]</scope>
    <source>
        <strain evidence="2">5516 S-25</strain>
    </source>
</reference>
<evidence type="ECO:0000313" key="2">
    <source>
        <dbReference type="Proteomes" id="UP000829647"/>
    </source>
</evidence>
<organism evidence="1 2">
    <name type="scientific">Hymenobacter sublimis</name>
    <dbReference type="NCBI Taxonomy" id="2933777"/>
    <lineage>
        <taxon>Bacteria</taxon>
        <taxon>Pseudomonadati</taxon>
        <taxon>Bacteroidota</taxon>
        <taxon>Cytophagia</taxon>
        <taxon>Cytophagales</taxon>
        <taxon>Hymenobacteraceae</taxon>
        <taxon>Hymenobacter</taxon>
    </lineage>
</organism>
<keyword evidence="2" id="KW-1185">Reference proteome</keyword>
<accession>A0ABY4J7D7</accession>
<dbReference type="Proteomes" id="UP000829647">
    <property type="component" value="Chromosome"/>
</dbReference>
<name>A0ABY4J7D7_9BACT</name>
<dbReference type="RefSeq" id="WP_247974933.1">
    <property type="nucleotide sequence ID" value="NZ_CP095848.1"/>
</dbReference>
<evidence type="ECO:0000313" key="1">
    <source>
        <dbReference type="EMBL" id="UPL48525.1"/>
    </source>
</evidence>